<dbReference type="CDD" id="cd06257">
    <property type="entry name" value="DnaJ"/>
    <property type="match status" value="1"/>
</dbReference>
<dbReference type="Gene3D" id="1.10.287.110">
    <property type="entry name" value="DnaJ domain"/>
    <property type="match status" value="1"/>
</dbReference>
<keyword evidence="5" id="KW-0143">Chaperone</keyword>
<evidence type="ECO:0000256" key="2">
    <source>
        <dbReference type="ARBA" id="ARBA00022737"/>
    </source>
</evidence>
<evidence type="ECO:0000256" key="5">
    <source>
        <dbReference type="ARBA" id="ARBA00023186"/>
    </source>
</evidence>
<dbReference type="SUPFAM" id="SSF46565">
    <property type="entry name" value="Chaperone J-domain"/>
    <property type="match status" value="1"/>
</dbReference>
<dbReference type="InterPro" id="IPR002939">
    <property type="entry name" value="DnaJ_C"/>
</dbReference>
<dbReference type="FunFam" id="2.60.260.20:FF:000005">
    <property type="entry name" value="Chaperone protein dnaJ 1, mitochondrial"/>
    <property type="match status" value="1"/>
</dbReference>
<dbReference type="GO" id="GO:0008270">
    <property type="term" value="F:zinc ion binding"/>
    <property type="evidence" value="ECO:0007669"/>
    <property type="project" value="UniProtKB-KW"/>
</dbReference>
<dbReference type="GO" id="GO:0005737">
    <property type="term" value="C:cytoplasm"/>
    <property type="evidence" value="ECO:0007669"/>
    <property type="project" value="TreeGrafter"/>
</dbReference>
<dbReference type="Proteomes" id="UP000039865">
    <property type="component" value="Unassembled WGS sequence"/>
</dbReference>
<dbReference type="InterPro" id="IPR018253">
    <property type="entry name" value="DnaJ_domain_CS"/>
</dbReference>
<dbReference type="PROSITE" id="PS00636">
    <property type="entry name" value="DNAJ_1"/>
    <property type="match status" value="1"/>
</dbReference>
<dbReference type="GO" id="GO:0051082">
    <property type="term" value="F:unfolded protein binding"/>
    <property type="evidence" value="ECO:0007669"/>
    <property type="project" value="InterPro"/>
</dbReference>
<accession>A0A078AIF3</accession>
<organism evidence="8 9">
    <name type="scientific">Stylonychia lemnae</name>
    <name type="common">Ciliate</name>
    <dbReference type="NCBI Taxonomy" id="5949"/>
    <lineage>
        <taxon>Eukaryota</taxon>
        <taxon>Sar</taxon>
        <taxon>Alveolata</taxon>
        <taxon>Ciliophora</taxon>
        <taxon>Intramacronucleata</taxon>
        <taxon>Spirotrichea</taxon>
        <taxon>Stichotrichia</taxon>
        <taxon>Sporadotrichida</taxon>
        <taxon>Oxytrichidae</taxon>
        <taxon>Stylonychinae</taxon>
        <taxon>Stylonychia</taxon>
    </lineage>
</organism>
<dbReference type="PANTHER" id="PTHR43096">
    <property type="entry name" value="DNAJ HOMOLOG 1, MITOCHONDRIAL-RELATED"/>
    <property type="match status" value="1"/>
</dbReference>
<evidence type="ECO:0000256" key="3">
    <source>
        <dbReference type="ARBA" id="ARBA00022771"/>
    </source>
</evidence>
<feature type="compositionally biased region" description="Basic and acidic residues" evidence="6">
    <location>
        <begin position="102"/>
        <end position="112"/>
    </location>
</feature>
<dbReference type="PRINTS" id="PR00625">
    <property type="entry name" value="JDOMAIN"/>
</dbReference>
<dbReference type="PROSITE" id="PS50076">
    <property type="entry name" value="DNAJ_2"/>
    <property type="match status" value="1"/>
</dbReference>
<feature type="compositionally biased region" description="Low complexity" evidence="6">
    <location>
        <begin position="416"/>
        <end position="433"/>
    </location>
</feature>
<feature type="region of interest" description="Disordered" evidence="6">
    <location>
        <begin position="402"/>
        <end position="456"/>
    </location>
</feature>
<feature type="domain" description="J" evidence="7">
    <location>
        <begin position="2"/>
        <end position="66"/>
    </location>
</feature>
<reference evidence="8 9" key="1">
    <citation type="submission" date="2014-06" db="EMBL/GenBank/DDBJ databases">
        <authorList>
            <person name="Swart Estienne"/>
        </authorList>
    </citation>
    <scope>NUCLEOTIDE SEQUENCE [LARGE SCALE GENOMIC DNA]</scope>
    <source>
        <strain evidence="8 9">130c</strain>
    </source>
</reference>
<evidence type="ECO:0000313" key="8">
    <source>
        <dbReference type="EMBL" id="CDW82025.1"/>
    </source>
</evidence>
<evidence type="ECO:0000256" key="4">
    <source>
        <dbReference type="ARBA" id="ARBA00022833"/>
    </source>
</evidence>
<dbReference type="EMBL" id="CCKQ01010504">
    <property type="protein sequence ID" value="CDW82025.1"/>
    <property type="molecule type" value="Genomic_DNA"/>
</dbReference>
<dbReference type="Pfam" id="PF00226">
    <property type="entry name" value="DnaJ"/>
    <property type="match status" value="1"/>
</dbReference>
<keyword evidence="9" id="KW-1185">Reference proteome</keyword>
<dbReference type="GO" id="GO:0042026">
    <property type="term" value="P:protein refolding"/>
    <property type="evidence" value="ECO:0007669"/>
    <property type="project" value="TreeGrafter"/>
</dbReference>
<dbReference type="InterPro" id="IPR036869">
    <property type="entry name" value="J_dom_sf"/>
</dbReference>
<dbReference type="OrthoDB" id="10256793at2759"/>
<evidence type="ECO:0000256" key="1">
    <source>
        <dbReference type="ARBA" id="ARBA00022723"/>
    </source>
</evidence>
<sequence>MICVEILGVKSDSSDKEIKQAYFKLAKKYHPDLNPGQEARSKFDQVSKAYEVLSDNTKKDSYDQQMGFGKTNMNDFNYNQTARSGSRSAGTYSDDEYQNVYQDKRTKPKRDPGYQQNNWQFNEKAGEQFRKDSEDHANAKQHATKEDFAKKVWDEFDDFFQFNDTNSHSRDDTKGADYKADIEIEFMDAVKGQAEMNKRVICYSCKGMKAKLGSQPRKCFECGGRGSIIGNYGIRKKSNQVNRDCEGLGVQRQVIKEDVELPPGVNDGQKLKVMGIGHASDVFQGSPGDLLLHIKVKEHTIFKRENQNIISDVALNLSQAILGCKLTIETLEGKINIEVNPGVINGQEMILKNLGIQPFHPPDNYDINSLRGDHIIRFRVQLPSKLTEEQKELLKEFQKHEAQNKDKYYERNNPFQQNQSHQQSSKQEAQQNQYKSQKKEAQDGGGFFSTFKSIFK</sequence>
<name>A0A078AIF3_STYLE</name>
<dbReference type="InterPro" id="IPR036410">
    <property type="entry name" value="HSP_DnaJ_Cys-rich_dom_sf"/>
</dbReference>
<dbReference type="InParanoid" id="A0A078AIF3"/>
<dbReference type="Gene3D" id="2.60.260.20">
    <property type="entry name" value="Urease metallochaperone UreE, N-terminal domain"/>
    <property type="match status" value="2"/>
</dbReference>
<feature type="compositionally biased region" description="Polar residues" evidence="6">
    <location>
        <begin position="71"/>
        <end position="91"/>
    </location>
</feature>
<keyword evidence="3" id="KW-0863">Zinc-finger</keyword>
<evidence type="ECO:0000259" key="7">
    <source>
        <dbReference type="PROSITE" id="PS50076"/>
    </source>
</evidence>
<dbReference type="PANTHER" id="PTHR43096:SF52">
    <property type="entry name" value="DNAJ HOMOLOG 1, MITOCHONDRIAL-RELATED"/>
    <property type="match status" value="1"/>
</dbReference>
<feature type="region of interest" description="Disordered" evidence="6">
    <location>
        <begin position="61"/>
        <end position="117"/>
    </location>
</feature>
<proteinExistence type="predicted"/>
<evidence type="ECO:0000256" key="6">
    <source>
        <dbReference type="SAM" id="MobiDB-lite"/>
    </source>
</evidence>
<evidence type="ECO:0000313" key="9">
    <source>
        <dbReference type="Proteomes" id="UP000039865"/>
    </source>
</evidence>
<dbReference type="OMA" id="FHKQGHN"/>
<dbReference type="CDD" id="cd10747">
    <property type="entry name" value="DnaJ_C"/>
    <property type="match status" value="1"/>
</dbReference>
<keyword evidence="4" id="KW-0862">Zinc</keyword>
<dbReference type="SMART" id="SM00271">
    <property type="entry name" value="DnaJ"/>
    <property type="match status" value="1"/>
</dbReference>
<dbReference type="InterPro" id="IPR001623">
    <property type="entry name" value="DnaJ_domain"/>
</dbReference>
<dbReference type="InterPro" id="IPR008971">
    <property type="entry name" value="HSP40/DnaJ_pept-bd"/>
</dbReference>
<dbReference type="SUPFAM" id="SSF57938">
    <property type="entry name" value="DnaJ/Hsp40 cysteine-rich domain"/>
    <property type="match status" value="1"/>
</dbReference>
<dbReference type="AlphaFoldDB" id="A0A078AIF3"/>
<keyword evidence="1" id="KW-0479">Metal-binding</keyword>
<gene>
    <name evidence="8" type="primary">Contig4831.g5162</name>
    <name evidence="8" type="ORF">STYLEM_11050</name>
</gene>
<protein>
    <submittedName>
        <fullName evidence="8">Chaperone protein</fullName>
    </submittedName>
</protein>
<keyword evidence="2" id="KW-0677">Repeat</keyword>
<dbReference type="Pfam" id="PF01556">
    <property type="entry name" value="DnaJ_C"/>
    <property type="match status" value="1"/>
</dbReference>
<dbReference type="SUPFAM" id="SSF49493">
    <property type="entry name" value="HSP40/DnaJ peptide-binding domain"/>
    <property type="match status" value="2"/>
</dbReference>